<feature type="region of interest" description="Disordered" evidence="2">
    <location>
        <begin position="589"/>
        <end position="620"/>
    </location>
</feature>
<dbReference type="AlphaFoldDB" id="A0AAE0GMH3"/>
<feature type="compositionally biased region" description="Basic and acidic residues" evidence="2">
    <location>
        <begin position="50"/>
        <end position="63"/>
    </location>
</feature>
<feature type="region of interest" description="Disordered" evidence="2">
    <location>
        <begin position="132"/>
        <end position="179"/>
    </location>
</feature>
<accession>A0AAE0GMH3</accession>
<feature type="compositionally biased region" description="Low complexity" evidence="2">
    <location>
        <begin position="161"/>
        <end position="178"/>
    </location>
</feature>
<comment type="caution">
    <text evidence="3">The sequence shown here is derived from an EMBL/GenBank/DDBJ whole genome shotgun (WGS) entry which is preliminary data.</text>
</comment>
<dbReference type="EMBL" id="LGRX02004191">
    <property type="protein sequence ID" value="KAK3280930.1"/>
    <property type="molecule type" value="Genomic_DNA"/>
</dbReference>
<gene>
    <name evidence="3" type="ORF">CYMTET_11253</name>
</gene>
<keyword evidence="1" id="KW-0175">Coiled coil</keyword>
<dbReference type="PANTHER" id="PTHR45615:SF66">
    <property type="entry name" value="CARD DOMAIN-CONTAINING PROTEIN"/>
    <property type="match status" value="1"/>
</dbReference>
<evidence type="ECO:0000313" key="4">
    <source>
        <dbReference type="Proteomes" id="UP001190700"/>
    </source>
</evidence>
<sequence length="620" mass="66116">VQELGRSHAQLMQHDSSCVPVASQGVAARSAGVPGGYAPLRELTSNTKRPSGDEVPRLAKEPPWDASGNLALPPVTDAQRHVEGLPSAEAPVRQGMPSSWEHKGETPYLNMLHSSNPLPPAAQRGALMQDQENVRGDVRSSHTMHVGGQSSKSVTCPSDVPALSATTSSAPLASGTPPINVPPVSSAVGSGGLMSSNGMQPALELPSSPSLLAPPSPSTGIGTLQGVPPRPQQDEELAGELAAKSDSALSISGKSRPDMSAAGAVTFPSKEVWAGGSAAAYEALVKKSKALEGELQLLRAELCHKTEALDLADRMVQDAHEQAQSERALREVAERILQEAAARELSDATSSSAVAVEESRDAVRQLEEQLQKEARARAVAERRAGEVQQVVQALKEELTARERQVQADRAARAAVEQRAQEASGLVDEAHRSKEELQASIIHLKERLRLEEVPSPPRSYDLPDQAPPQGTVHLLGRRHVSKGCCMCSFCPLPALISPHFVNADLGRALGTNHSGLAIRTARLPVLATSSWSAQVARERAVDVGRQAGIAQEAAEQKMRDLEQEAYEAARQGREKREEVAQLNAKLRQATQAQETLESELHTAQKTATEWSEATNRTSFAS</sequence>
<dbReference type="Proteomes" id="UP001190700">
    <property type="component" value="Unassembled WGS sequence"/>
</dbReference>
<name>A0AAE0GMH3_9CHLO</name>
<protein>
    <submittedName>
        <fullName evidence="3">Uncharacterized protein</fullName>
    </submittedName>
</protein>
<evidence type="ECO:0000313" key="3">
    <source>
        <dbReference type="EMBL" id="KAK3280930.1"/>
    </source>
</evidence>
<keyword evidence="4" id="KW-1185">Reference proteome</keyword>
<reference evidence="3 4" key="1">
    <citation type="journal article" date="2015" name="Genome Biol. Evol.">
        <title>Comparative Genomics of a Bacterivorous Green Alga Reveals Evolutionary Causalities and Consequences of Phago-Mixotrophic Mode of Nutrition.</title>
        <authorList>
            <person name="Burns J.A."/>
            <person name="Paasch A."/>
            <person name="Narechania A."/>
            <person name="Kim E."/>
        </authorList>
    </citation>
    <scope>NUCLEOTIDE SEQUENCE [LARGE SCALE GENOMIC DNA]</scope>
    <source>
        <strain evidence="3 4">PLY_AMNH</strain>
    </source>
</reference>
<feature type="region of interest" description="Disordered" evidence="2">
    <location>
        <begin position="23"/>
        <end position="72"/>
    </location>
</feature>
<evidence type="ECO:0000256" key="1">
    <source>
        <dbReference type="SAM" id="Coils"/>
    </source>
</evidence>
<organism evidence="3 4">
    <name type="scientific">Cymbomonas tetramitiformis</name>
    <dbReference type="NCBI Taxonomy" id="36881"/>
    <lineage>
        <taxon>Eukaryota</taxon>
        <taxon>Viridiplantae</taxon>
        <taxon>Chlorophyta</taxon>
        <taxon>Pyramimonadophyceae</taxon>
        <taxon>Pyramimonadales</taxon>
        <taxon>Pyramimonadaceae</taxon>
        <taxon>Cymbomonas</taxon>
    </lineage>
</organism>
<dbReference type="PANTHER" id="PTHR45615">
    <property type="entry name" value="MYOSIN HEAVY CHAIN, NON-MUSCLE"/>
    <property type="match status" value="1"/>
</dbReference>
<feature type="compositionally biased region" description="Low complexity" evidence="2">
    <location>
        <begin position="201"/>
        <end position="211"/>
    </location>
</feature>
<proteinExistence type="predicted"/>
<feature type="non-terminal residue" evidence="3">
    <location>
        <position position="1"/>
    </location>
</feature>
<feature type="region of interest" description="Disordered" evidence="2">
    <location>
        <begin position="191"/>
        <end position="260"/>
    </location>
</feature>
<feature type="coiled-coil region" evidence="1">
    <location>
        <begin position="356"/>
        <end position="397"/>
    </location>
</feature>
<evidence type="ECO:0000256" key="2">
    <source>
        <dbReference type="SAM" id="MobiDB-lite"/>
    </source>
</evidence>